<accession>A0ABQ2B0I4</accession>
<evidence type="ECO:0000313" key="2">
    <source>
        <dbReference type="Proteomes" id="UP000632535"/>
    </source>
</evidence>
<organism evidence="1 2">
    <name type="scientific">Isoptericola cucumis</name>
    <dbReference type="NCBI Taxonomy" id="1776856"/>
    <lineage>
        <taxon>Bacteria</taxon>
        <taxon>Bacillati</taxon>
        <taxon>Actinomycetota</taxon>
        <taxon>Actinomycetes</taxon>
        <taxon>Micrococcales</taxon>
        <taxon>Promicromonosporaceae</taxon>
        <taxon>Isoptericola</taxon>
    </lineage>
</organism>
<dbReference type="EMBL" id="BMDG01000001">
    <property type="protein sequence ID" value="GGI04960.1"/>
    <property type="molecule type" value="Genomic_DNA"/>
</dbReference>
<name>A0ABQ2B0I4_9MICO</name>
<gene>
    <name evidence="1" type="ORF">GCM10007368_03780</name>
</gene>
<reference evidence="2" key="1">
    <citation type="journal article" date="2019" name="Int. J. Syst. Evol. Microbiol.">
        <title>The Global Catalogue of Microorganisms (GCM) 10K type strain sequencing project: providing services to taxonomists for standard genome sequencing and annotation.</title>
        <authorList>
            <consortium name="The Broad Institute Genomics Platform"/>
            <consortium name="The Broad Institute Genome Sequencing Center for Infectious Disease"/>
            <person name="Wu L."/>
            <person name="Ma J."/>
        </authorList>
    </citation>
    <scope>NUCLEOTIDE SEQUENCE [LARGE SCALE GENOMIC DNA]</scope>
    <source>
        <strain evidence="2">CCM 8653</strain>
    </source>
</reference>
<protein>
    <submittedName>
        <fullName evidence="1">Uncharacterized protein</fullName>
    </submittedName>
</protein>
<dbReference type="Proteomes" id="UP000632535">
    <property type="component" value="Unassembled WGS sequence"/>
</dbReference>
<proteinExistence type="predicted"/>
<comment type="caution">
    <text evidence="1">The sequence shown here is derived from an EMBL/GenBank/DDBJ whole genome shotgun (WGS) entry which is preliminary data.</text>
</comment>
<keyword evidence="2" id="KW-1185">Reference proteome</keyword>
<sequence length="328" mass="34440">MASDQSLVPDQHSAGHVLVVPAATGPAEVAGLAAAWFDDTVWLTPPPAPGAPPPPSLGARFRGLRRAPEPPPGPAVLRLGDEHRATGPFEVAPARARALGVVDPAAAWALDRLDGGHDARGPQPATYDDPDGIARAFAAGLPERGELEVVRWAVAAARRAGGVLLADGREALRPDPSSGVDLTLWTSRVLTPADLLAAVRTLVATARPAQDGSVGADYRVVAATPYDGATVVDVVRAEGWPRPVVGEQGRAVAYRVRWEPQDAEELLVERPSGVHLIARARTRVLHARLAQELCRRVGGTVVDDDGFVVTPQALDARLAEVPGARAWV</sequence>
<dbReference type="RefSeq" id="WP_188521941.1">
    <property type="nucleotide sequence ID" value="NZ_BMDG01000001.1"/>
</dbReference>
<evidence type="ECO:0000313" key="1">
    <source>
        <dbReference type="EMBL" id="GGI04960.1"/>
    </source>
</evidence>